<accession>A0A370HGP2</accession>
<gene>
    <name evidence="2" type="ORF">DES45_10877</name>
</gene>
<proteinExistence type="predicted"/>
<name>A0A370HGP2_9HYPH</name>
<dbReference type="Pfam" id="PF04977">
    <property type="entry name" value="DivIC"/>
    <property type="match status" value="1"/>
</dbReference>
<dbReference type="AlphaFoldDB" id="A0A370HGP2"/>
<dbReference type="OrthoDB" id="9815600at2"/>
<keyword evidence="1" id="KW-0175">Coiled coil</keyword>
<protein>
    <submittedName>
        <fullName evidence="2">Cell division protein FtsB</fullName>
    </submittedName>
</protein>
<organism evidence="2 3">
    <name type="scientific">Microvirga subterranea</name>
    <dbReference type="NCBI Taxonomy" id="186651"/>
    <lineage>
        <taxon>Bacteria</taxon>
        <taxon>Pseudomonadati</taxon>
        <taxon>Pseudomonadota</taxon>
        <taxon>Alphaproteobacteria</taxon>
        <taxon>Hyphomicrobiales</taxon>
        <taxon>Methylobacteriaceae</taxon>
        <taxon>Microvirga</taxon>
    </lineage>
</organism>
<dbReference type="InterPro" id="IPR007060">
    <property type="entry name" value="FtsL/DivIC"/>
</dbReference>
<keyword evidence="3" id="KW-1185">Reference proteome</keyword>
<dbReference type="Proteomes" id="UP000254925">
    <property type="component" value="Unassembled WGS sequence"/>
</dbReference>
<keyword evidence="2" id="KW-0131">Cell cycle</keyword>
<dbReference type="RefSeq" id="WP_114771692.1">
    <property type="nucleotide sequence ID" value="NZ_QQBB01000008.1"/>
</dbReference>
<reference evidence="2 3" key="1">
    <citation type="submission" date="2018-07" db="EMBL/GenBank/DDBJ databases">
        <title>Genomic Encyclopedia of Type Strains, Phase IV (KMG-IV): sequencing the most valuable type-strain genomes for metagenomic binning, comparative biology and taxonomic classification.</title>
        <authorList>
            <person name="Goeker M."/>
        </authorList>
    </citation>
    <scope>NUCLEOTIDE SEQUENCE [LARGE SCALE GENOMIC DNA]</scope>
    <source>
        <strain evidence="2 3">DSM 14364</strain>
    </source>
</reference>
<evidence type="ECO:0000313" key="2">
    <source>
        <dbReference type="EMBL" id="RDI56729.1"/>
    </source>
</evidence>
<keyword evidence="2" id="KW-0132">Cell division</keyword>
<dbReference type="EMBL" id="QQBB01000008">
    <property type="protein sequence ID" value="RDI56729.1"/>
    <property type="molecule type" value="Genomic_DNA"/>
</dbReference>
<sequence>MVIRRRLRRFLIPLVLYSFAAGVVGYFVHHAHSGARGIEAQQQFEAQAAELTKELEAVRTERQDWERRIALLRSDQIDRDLLEERARVMLGRVHRNDLVIIPGDQ</sequence>
<evidence type="ECO:0000313" key="3">
    <source>
        <dbReference type="Proteomes" id="UP000254925"/>
    </source>
</evidence>
<dbReference type="GO" id="GO:0051301">
    <property type="term" value="P:cell division"/>
    <property type="evidence" value="ECO:0007669"/>
    <property type="project" value="UniProtKB-KW"/>
</dbReference>
<evidence type="ECO:0000256" key="1">
    <source>
        <dbReference type="SAM" id="Coils"/>
    </source>
</evidence>
<feature type="coiled-coil region" evidence="1">
    <location>
        <begin position="41"/>
        <end position="75"/>
    </location>
</feature>
<comment type="caution">
    <text evidence="2">The sequence shown here is derived from an EMBL/GenBank/DDBJ whole genome shotgun (WGS) entry which is preliminary data.</text>
</comment>